<dbReference type="Proteomes" id="UP000309997">
    <property type="component" value="Unassembled WGS sequence"/>
</dbReference>
<organism evidence="1 2">
    <name type="scientific">Populus alba</name>
    <name type="common">White poplar</name>
    <dbReference type="NCBI Taxonomy" id="43335"/>
    <lineage>
        <taxon>Eukaryota</taxon>
        <taxon>Viridiplantae</taxon>
        <taxon>Streptophyta</taxon>
        <taxon>Embryophyta</taxon>
        <taxon>Tracheophyta</taxon>
        <taxon>Spermatophyta</taxon>
        <taxon>Magnoliopsida</taxon>
        <taxon>eudicotyledons</taxon>
        <taxon>Gunneridae</taxon>
        <taxon>Pentapetalae</taxon>
        <taxon>rosids</taxon>
        <taxon>fabids</taxon>
        <taxon>Malpighiales</taxon>
        <taxon>Salicaceae</taxon>
        <taxon>Saliceae</taxon>
        <taxon>Populus</taxon>
    </lineage>
</organism>
<evidence type="ECO:0000313" key="1">
    <source>
        <dbReference type="EMBL" id="KAL3603910.1"/>
    </source>
</evidence>
<comment type="caution">
    <text evidence="1">The sequence shown here is derived from an EMBL/GenBank/DDBJ whole genome shotgun (WGS) entry which is preliminary data.</text>
</comment>
<protein>
    <submittedName>
        <fullName evidence="1">Uncharacterized protein</fullName>
    </submittedName>
</protein>
<name>A0ACC4CRD0_POPAL</name>
<evidence type="ECO:0000313" key="2">
    <source>
        <dbReference type="Proteomes" id="UP000309997"/>
    </source>
</evidence>
<gene>
    <name evidence="1" type="ORF">D5086_004769</name>
</gene>
<sequence length="143" mass="16485">MLEDNGGVREWRRWLGGFFSLKDCGDSRQKLLCWDPTRYTNVMVRRITVVTSAVLVGLQGQCNGLGFGVCVGCEQRIKQFALILQFSVVIWTDEMNVRYRFVKDKELYRAMARVCRSLGGILSRLQKTEDCLQMTPPEINRRS</sequence>
<reference evidence="1 2" key="1">
    <citation type="journal article" date="2024" name="Plant Biotechnol. J.">
        <title>Genome and CRISPR/Cas9 system of a widespread forest tree (Populus alba) in the world.</title>
        <authorList>
            <person name="Liu Y.J."/>
            <person name="Jiang P.F."/>
            <person name="Han X.M."/>
            <person name="Li X.Y."/>
            <person name="Wang H.M."/>
            <person name="Wang Y.J."/>
            <person name="Wang X.X."/>
            <person name="Zeng Q.Y."/>
        </authorList>
    </citation>
    <scope>NUCLEOTIDE SEQUENCE [LARGE SCALE GENOMIC DNA]</scope>
    <source>
        <strain evidence="2">cv. PAL-ZL1</strain>
    </source>
</reference>
<keyword evidence="2" id="KW-1185">Reference proteome</keyword>
<dbReference type="EMBL" id="RCHU02000002">
    <property type="protein sequence ID" value="KAL3603910.1"/>
    <property type="molecule type" value="Genomic_DNA"/>
</dbReference>
<proteinExistence type="predicted"/>
<accession>A0ACC4CRD0</accession>